<organism evidence="11 12">
    <name type="scientific">Salmo trutta</name>
    <name type="common">Brown trout</name>
    <dbReference type="NCBI Taxonomy" id="8032"/>
    <lineage>
        <taxon>Eukaryota</taxon>
        <taxon>Metazoa</taxon>
        <taxon>Chordata</taxon>
        <taxon>Craniata</taxon>
        <taxon>Vertebrata</taxon>
        <taxon>Euteleostomi</taxon>
        <taxon>Actinopterygii</taxon>
        <taxon>Neopterygii</taxon>
        <taxon>Teleostei</taxon>
        <taxon>Protacanthopterygii</taxon>
        <taxon>Salmoniformes</taxon>
        <taxon>Salmonidae</taxon>
        <taxon>Salmoninae</taxon>
        <taxon>Salmo</taxon>
    </lineage>
</organism>
<dbReference type="PANTHER" id="PTHR24123:SF49">
    <property type="entry name" value="ANKYRIN-2-LIKE ISOFORM X1"/>
    <property type="match status" value="1"/>
</dbReference>
<dbReference type="Ensembl" id="ENSSTUT00000108710.1">
    <property type="protein sequence ID" value="ENSSTUP00000101341.1"/>
    <property type="gene ID" value="ENSSTUG00000045329.1"/>
</dbReference>
<evidence type="ECO:0000256" key="2">
    <source>
        <dbReference type="ARBA" id="ARBA00004496"/>
    </source>
</evidence>
<dbReference type="OMA" id="DHTEDNN"/>
<feature type="region of interest" description="Disordered" evidence="8">
    <location>
        <begin position="939"/>
        <end position="967"/>
    </location>
</feature>
<evidence type="ECO:0000256" key="4">
    <source>
        <dbReference type="ARBA" id="ARBA00022553"/>
    </source>
</evidence>
<dbReference type="SMART" id="SM00005">
    <property type="entry name" value="DEATH"/>
    <property type="match status" value="1"/>
</dbReference>
<dbReference type="InterPro" id="IPR011029">
    <property type="entry name" value="DEATH-like_dom_sf"/>
</dbReference>
<dbReference type="GO" id="GO:0007165">
    <property type="term" value="P:signal transduction"/>
    <property type="evidence" value="ECO:0007669"/>
    <property type="project" value="InterPro"/>
</dbReference>
<dbReference type="Gene3D" id="2.60.220.30">
    <property type="match status" value="2"/>
</dbReference>
<dbReference type="Pfam" id="PF00791">
    <property type="entry name" value="ZU5"/>
    <property type="match status" value="1"/>
</dbReference>
<feature type="compositionally biased region" description="Polar residues" evidence="8">
    <location>
        <begin position="824"/>
        <end position="836"/>
    </location>
</feature>
<evidence type="ECO:0000256" key="7">
    <source>
        <dbReference type="ARBA" id="ARBA00023136"/>
    </source>
</evidence>
<dbReference type="GO" id="GO:0005737">
    <property type="term" value="C:cytoplasm"/>
    <property type="evidence" value="ECO:0007669"/>
    <property type="project" value="UniProtKB-SubCell"/>
</dbReference>
<keyword evidence="12" id="KW-1185">Reference proteome</keyword>
<protein>
    <recommendedName>
        <fullName evidence="13">Ankyrin-2-like</fullName>
    </recommendedName>
</protein>
<evidence type="ECO:0000256" key="1">
    <source>
        <dbReference type="ARBA" id="ARBA00004370"/>
    </source>
</evidence>
<evidence type="ECO:0000256" key="3">
    <source>
        <dbReference type="ARBA" id="ARBA00022490"/>
    </source>
</evidence>
<dbReference type="FunFam" id="2.60.220.30:FF:000001">
    <property type="entry name" value="Ankyrin-3 isoform 2"/>
    <property type="match status" value="1"/>
</dbReference>
<evidence type="ECO:0000256" key="8">
    <source>
        <dbReference type="SAM" id="MobiDB-lite"/>
    </source>
</evidence>
<feature type="domain" description="ZU5" evidence="10">
    <location>
        <begin position="296"/>
        <end position="403"/>
    </location>
</feature>
<accession>A0A674E0K8</accession>
<dbReference type="InterPro" id="IPR000906">
    <property type="entry name" value="ZU5_dom"/>
</dbReference>
<evidence type="ECO:0000313" key="12">
    <source>
        <dbReference type="Proteomes" id="UP000472277"/>
    </source>
</evidence>
<dbReference type="InterPro" id="IPR040745">
    <property type="entry name" value="Ankyrin_UPA"/>
</dbReference>
<dbReference type="FunFam" id="2.60.220.30:FF:000002">
    <property type="entry name" value="Ankyrin-3 isoform 2"/>
    <property type="match status" value="1"/>
</dbReference>
<dbReference type="Pfam" id="PF17809">
    <property type="entry name" value="UPA_2"/>
    <property type="match status" value="1"/>
</dbReference>
<dbReference type="InParanoid" id="A0A674E0K8"/>
<dbReference type="PROSITE" id="PS51145">
    <property type="entry name" value="ZU5"/>
    <property type="match status" value="2"/>
</dbReference>
<keyword evidence="6" id="KW-0040">ANK repeat</keyword>
<reference evidence="11" key="2">
    <citation type="submission" date="2025-09" db="UniProtKB">
        <authorList>
            <consortium name="Ensembl"/>
        </authorList>
    </citation>
    <scope>IDENTIFICATION</scope>
</reference>
<feature type="region of interest" description="Disordered" evidence="8">
    <location>
        <begin position="694"/>
        <end position="713"/>
    </location>
</feature>
<evidence type="ECO:0000313" key="11">
    <source>
        <dbReference type="Ensembl" id="ENSSTUP00000101341.1"/>
    </source>
</evidence>
<dbReference type="PROSITE" id="PS50017">
    <property type="entry name" value="DEATH_DOMAIN"/>
    <property type="match status" value="1"/>
</dbReference>
<dbReference type="Proteomes" id="UP000472277">
    <property type="component" value="Unassembled WGS sequence"/>
</dbReference>
<dbReference type="InterPro" id="IPR051165">
    <property type="entry name" value="Multifunctional_ANK_Repeat"/>
</dbReference>
<feature type="domain" description="Death" evidence="9">
    <location>
        <begin position="591"/>
        <end position="675"/>
    </location>
</feature>
<sequence>MERHPTLPLRLGYISVVDTLKVVTEEVITTTTTVTSEKHKMNVPETMTEILDVSDEEGEDTMTGDGGEYLRAEDLRELGDDSLPGQYLDGFNYMSHNLDSLPPDVVALCVGQQVSSLSRENEKDSFRLSWGAEHLDNIVLSSSLLHSGFLVSFMVDARGGAMRGCRHNGLRIIVPPRKCSAPTRVTCRLVKRHRLGLAGRIIEVGPTGAQFLGPVIVEIPHFAALRGTERELVILRSEMGESWREHHCEHTEEELNQILNGMDEELDSPEELEKKRICRIVTRDFPQYFAVVSRIKQDSQLIGPEGGVLSSTLVPQVQAVFPVGALTKKIRVGLQAQPISVDLVKRILGNKATFSPIVTLEPRRRKFHKPITMTIPVPKSSTNDGTANVFGGDTPTLRLLCSITGGTTPAQWEDITGSTPLTFINQCVSFTTNVSARFWLIDCRQTQEAVSFSTQLYREIICVPYMAKFVIFMDKTLEQQENFTEVARSRDVEVLEGKPIFADCFGNLVPLTKSGQHHVFSFYAFKENRLALFIKIRDCAQEPCGRLSFTKEPRTYRSLTHKAICNLNITLPTYCKVRHLNTPGLNTMYRKEETLAIIADLLGFSWTELARELEFNEDEIQEVRTENPNSLQEQSHALLQRWAEREGKHATEDSLIKRLTKINRMDIVHLIETQMNKSAQEQTSRTYAEIEKTLDQSEGTGPACSPQDCSDGPASLAVAEEADQRTVAEEADQRTVISEKHIEEITARFHQAMYGSDEVLQVTEMVPKSHRSEDRPEKRLELADLRRNQSQMETQLSFIDEPGEGCAMAHYSMVEQTNVQKGIVRSKQSPPTSEFTPMTRDSPDRHPSFITIRPEPDHVIVRAKTSYMFMPVTPQSPGQDTTLYSHLTDYRPMTPDSEMESLSPDSLRDIPPQTVTEEHYTDQHGHTVFRKVTRKVNRQVMSSEGSQREEVRAEGGAPPGEEGDGYSRVVERTVLRSHRDHSEVRVELGAPPEVRLCISVCQG</sequence>
<dbReference type="Gene3D" id="1.10.533.10">
    <property type="entry name" value="Death Domain, Fas"/>
    <property type="match status" value="1"/>
</dbReference>
<dbReference type="PANTHER" id="PTHR24123">
    <property type="entry name" value="ANKYRIN REPEAT-CONTAINING"/>
    <property type="match status" value="1"/>
</dbReference>
<evidence type="ECO:0000256" key="5">
    <source>
        <dbReference type="ARBA" id="ARBA00022737"/>
    </source>
</evidence>
<keyword evidence="5" id="KW-0677">Repeat</keyword>
<keyword evidence="3" id="KW-0963">Cytoplasm</keyword>
<dbReference type="Gene3D" id="2.60.40.2660">
    <property type="match status" value="1"/>
</dbReference>
<feature type="domain" description="ZU5" evidence="10">
    <location>
        <begin position="149"/>
        <end position="294"/>
    </location>
</feature>
<comment type="subcellular location">
    <subcellularLocation>
        <location evidence="2">Cytoplasm</location>
    </subcellularLocation>
    <subcellularLocation>
        <location evidence="1">Membrane</location>
    </subcellularLocation>
</comment>
<dbReference type="SUPFAM" id="SSF47986">
    <property type="entry name" value="DEATH domain"/>
    <property type="match status" value="1"/>
</dbReference>
<evidence type="ECO:0000259" key="10">
    <source>
        <dbReference type="PROSITE" id="PS51145"/>
    </source>
</evidence>
<evidence type="ECO:0000259" key="9">
    <source>
        <dbReference type="PROSITE" id="PS50017"/>
    </source>
</evidence>
<dbReference type="GO" id="GO:0016020">
    <property type="term" value="C:membrane"/>
    <property type="evidence" value="ECO:0007669"/>
    <property type="project" value="UniProtKB-SubCell"/>
</dbReference>
<name>A0A674E0K8_SALTR</name>
<evidence type="ECO:0008006" key="13">
    <source>
        <dbReference type="Google" id="ProtNLM"/>
    </source>
</evidence>
<evidence type="ECO:0000256" key="6">
    <source>
        <dbReference type="ARBA" id="ARBA00023043"/>
    </source>
</evidence>
<proteinExistence type="predicted"/>
<dbReference type="FunFam" id="1.10.533.10:FF:000002">
    <property type="entry name" value="Ankyrin-3 isoform 2"/>
    <property type="match status" value="1"/>
</dbReference>
<dbReference type="GeneTree" id="ENSGT00940000155279"/>
<dbReference type="InterPro" id="IPR000488">
    <property type="entry name" value="Death_dom"/>
</dbReference>
<dbReference type="SMART" id="SM00218">
    <property type="entry name" value="ZU5"/>
    <property type="match status" value="1"/>
</dbReference>
<dbReference type="Pfam" id="PF00531">
    <property type="entry name" value="Death"/>
    <property type="match status" value="1"/>
</dbReference>
<feature type="region of interest" description="Disordered" evidence="8">
    <location>
        <begin position="824"/>
        <end position="849"/>
    </location>
</feature>
<keyword evidence="4" id="KW-0597">Phosphoprotein</keyword>
<keyword evidence="7" id="KW-0472">Membrane</keyword>
<reference evidence="11" key="1">
    <citation type="submission" date="2025-08" db="UniProtKB">
        <authorList>
            <consortium name="Ensembl"/>
        </authorList>
    </citation>
    <scope>IDENTIFICATION</scope>
</reference>
<dbReference type="AlphaFoldDB" id="A0A674E0K8"/>